<feature type="chain" id="PRO_5020536677" evidence="1">
    <location>
        <begin position="22"/>
        <end position="191"/>
    </location>
</feature>
<keyword evidence="1" id="KW-0732">Signal</keyword>
<evidence type="ECO:0000259" key="2">
    <source>
        <dbReference type="SMART" id="SM00867"/>
    </source>
</evidence>
<dbReference type="InterPro" id="IPR007372">
    <property type="entry name" value="Lipid/polyisoprenoid-bd_YceI"/>
</dbReference>
<evidence type="ECO:0000256" key="1">
    <source>
        <dbReference type="SAM" id="SignalP"/>
    </source>
</evidence>
<dbReference type="EMBL" id="SMBX01000004">
    <property type="protein sequence ID" value="TCU99051.1"/>
    <property type="molecule type" value="Genomic_DNA"/>
</dbReference>
<dbReference type="SMART" id="SM00867">
    <property type="entry name" value="YceI"/>
    <property type="match status" value="1"/>
</dbReference>
<dbReference type="InterPro" id="IPR036761">
    <property type="entry name" value="TTHA0802/YceI-like_sf"/>
</dbReference>
<comment type="caution">
    <text evidence="3">The sequence shown here is derived from an EMBL/GenBank/DDBJ whole genome shotgun (WGS) entry which is preliminary data.</text>
</comment>
<dbReference type="PANTHER" id="PTHR34406">
    <property type="entry name" value="PROTEIN YCEI"/>
    <property type="match status" value="1"/>
</dbReference>
<gene>
    <name evidence="3" type="ORF">EV686_104150</name>
</gene>
<keyword evidence="4" id="KW-1185">Reference proteome</keyword>
<dbReference type="AlphaFoldDB" id="A0A4R3V657"/>
<evidence type="ECO:0000313" key="4">
    <source>
        <dbReference type="Proteomes" id="UP000294692"/>
    </source>
</evidence>
<dbReference type="Pfam" id="PF04264">
    <property type="entry name" value="YceI"/>
    <property type="match status" value="1"/>
</dbReference>
<accession>A0A4R3V657</accession>
<dbReference type="Proteomes" id="UP000294692">
    <property type="component" value="Unassembled WGS sequence"/>
</dbReference>
<dbReference type="RefSeq" id="WP_207901732.1">
    <property type="nucleotide sequence ID" value="NZ_JBEBWM010000127.1"/>
</dbReference>
<dbReference type="PANTHER" id="PTHR34406:SF2">
    <property type="entry name" value="PERIPLASMIC PROTEIN"/>
    <property type="match status" value="1"/>
</dbReference>
<evidence type="ECO:0000313" key="3">
    <source>
        <dbReference type="EMBL" id="TCU99051.1"/>
    </source>
</evidence>
<sequence length="191" mass="20997">MIVRSISVLSACFGLLASAQAQEAVYDVEPTHAFVHFEVLHSGTSTNRGRFDKVEGTITLDKAARKGSVDVTIDPASVNTGVEPYNQHLMNDDFLGVQKHPLATFKGSEFTFDGDKVASVKGELTLLSKTQPVTLTAQRFNCYNSRHFEQREVCGGDFEATIKRSDFGMDFGLPGIPDDVRLLIQIEAVKR</sequence>
<reference evidence="3 4" key="1">
    <citation type="submission" date="2019-03" db="EMBL/GenBank/DDBJ databases">
        <title>Genomic Encyclopedia of Type Strains, Phase IV (KMG-IV): sequencing the most valuable type-strain genomes for metagenomic binning, comparative biology and taxonomic classification.</title>
        <authorList>
            <person name="Goeker M."/>
        </authorList>
    </citation>
    <scope>NUCLEOTIDE SEQUENCE [LARGE SCALE GENOMIC DNA]</scope>
    <source>
        <strain evidence="3 4">DSM 100048</strain>
    </source>
</reference>
<name>A0A4R3V657_9BURK</name>
<feature type="domain" description="Lipid/polyisoprenoid-binding YceI-like" evidence="2">
    <location>
        <begin position="25"/>
        <end position="189"/>
    </location>
</feature>
<proteinExistence type="predicted"/>
<dbReference type="SUPFAM" id="SSF101874">
    <property type="entry name" value="YceI-like"/>
    <property type="match status" value="1"/>
</dbReference>
<protein>
    <submittedName>
        <fullName evidence="3">Polyisoprenoid-binding protein YceI</fullName>
    </submittedName>
</protein>
<dbReference type="Gene3D" id="2.40.128.110">
    <property type="entry name" value="Lipid/polyisoprenoid-binding, YceI-like"/>
    <property type="match status" value="1"/>
</dbReference>
<feature type="signal peptide" evidence="1">
    <location>
        <begin position="1"/>
        <end position="21"/>
    </location>
</feature>
<organism evidence="3 4">
    <name type="scientific">Paracandidimonas soli</name>
    <dbReference type="NCBI Taxonomy" id="1917182"/>
    <lineage>
        <taxon>Bacteria</taxon>
        <taxon>Pseudomonadati</taxon>
        <taxon>Pseudomonadota</taxon>
        <taxon>Betaproteobacteria</taxon>
        <taxon>Burkholderiales</taxon>
        <taxon>Alcaligenaceae</taxon>
        <taxon>Paracandidimonas</taxon>
    </lineage>
</organism>